<accession>A0ABQ4SY43</accession>
<evidence type="ECO:0000313" key="3">
    <source>
        <dbReference type="Proteomes" id="UP001055102"/>
    </source>
</evidence>
<dbReference type="Pfam" id="PF00903">
    <property type="entry name" value="Glyoxalase"/>
    <property type="match status" value="1"/>
</dbReference>
<dbReference type="CDD" id="cd06587">
    <property type="entry name" value="VOC"/>
    <property type="match status" value="1"/>
</dbReference>
<dbReference type="EMBL" id="BPQR01000062">
    <property type="protein sequence ID" value="GJE08126.1"/>
    <property type="molecule type" value="Genomic_DNA"/>
</dbReference>
<evidence type="ECO:0000259" key="1">
    <source>
        <dbReference type="PROSITE" id="PS51819"/>
    </source>
</evidence>
<dbReference type="InterPro" id="IPR004360">
    <property type="entry name" value="Glyas_Fos-R_dOase_dom"/>
</dbReference>
<reference evidence="2" key="1">
    <citation type="journal article" date="2021" name="Front. Microbiol.">
        <title>Comprehensive Comparative Genomics and Phenotyping of Methylobacterium Species.</title>
        <authorList>
            <person name="Alessa O."/>
            <person name="Ogura Y."/>
            <person name="Fujitani Y."/>
            <person name="Takami H."/>
            <person name="Hayashi T."/>
            <person name="Sahin N."/>
            <person name="Tani A."/>
        </authorList>
    </citation>
    <scope>NUCLEOTIDE SEQUENCE</scope>
    <source>
        <strain evidence="2">LMG 23639</strain>
    </source>
</reference>
<dbReference type="SUPFAM" id="SSF54593">
    <property type="entry name" value="Glyoxalase/Bleomycin resistance protein/Dihydroxybiphenyl dioxygenase"/>
    <property type="match status" value="1"/>
</dbReference>
<gene>
    <name evidence="2" type="ORF">AOPFMNJM_3460</name>
</gene>
<proteinExistence type="predicted"/>
<organism evidence="2 3">
    <name type="scientific">Methylobacterium jeotgali</name>
    <dbReference type="NCBI Taxonomy" id="381630"/>
    <lineage>
        <taxon>Bacteria</taxon>
        <taxon>Pseudomonadati</taxon>
        <taxon>Pseudomonadota</taxon>
        <taxon>Alphaproteobacteria</taxon>
        <taxon>Hyphomicrobiales</taxon>
        <taxon>Methylobacteriaceae</taxon>
        <taxon>Methylobacterium</taxon>
    </lineage>
</organism>
<dbReference type="Proteomes" id="UP001055102">
    <property type="component" value="Unassembled WGS sequence"/>
</dbReference>
<evidence type="ECO:0000313" key="2">
    <source>
        <dbReference type="EMBL" id="GJE08126.1"/>
    </source>
</evidence>
<sequence>MKLNHANLGTREVARVAGLFTAHFGFERLDAPPRPNFAVLRGSDGFILNLMRPGNAAVRYPDGFHVGFLVETPAVVRAKHAELVAGGWTPGPVEDLTRGGYASTTFYCPLPDGLLVEVSSPR</sequence>
<dbReference type="InterPro" id="IPR029068">
    <property type="entry name" value="Glyas_Bleomycin-R_OHBP_Dase"/>
</dbReference>
<feature type="domain" description="VOC" evidence="1">
    <location>
        <begin position="2"/>
        <end position="121"/>
    </location>
</feature>
<reference evidence="2" key="2">
    <citation type="submission" date="2021-08" db="EMBL/GenBank/DDBJ databases">
        <authorList>
            <person name="Tani A."/>
            <person name="Ola A."/>
            <person name="Ogura Y."/>
            <person name="Katsura K."/>
            <person name="Hayashi T."/>
        </authorList>
    </citation>
    <scope>NUCLEOTIDE SEQUENCE</scope>
    <source>
        <strain evidence="2">LMG 23639</strain>
    </source>
</reference>
<dbReference type="PROSITE" id="PS51819">
    <property type="entry name" value="VOC"/>
    <property type="match status" value="1"/>
</dbReference>
<keyword evidence="3" id="KW-1185">Reference proteome</keyword>
<dbReference type="InterPro" id="IPR037523">
    <property type="entry name" value="VOC_core"/>
</dbReference>
<protein>
    <recommendedName>
        <fullName evidence="1">VOC domain-containing protein</fullName>
    </recommendedName>
</protein>
<dbReference type="RefSeq" id="WP_238277629.1">
    <property type="nucleotide sequence ID" value="NZ_BPQR01000062.1"/>
</dbReference>
<dbReference type="Gene3D" id="3.10.180.10">
    <property type="entry name" value="2,3-Dihydroxybiphenyl 1,2-Dioxygenase, domain 1"/>
    <property type="match status" value="1"/>
</dbReference>
<name>A0ABQ4SY43_9HYPH</name>
<comment type="caution">
    <text evidence="2">The sequence shown here is derived from an EMBL/GenBank/DDBJ whole genome shotgun (WGS) entry which is preliminary data.</text>
</comment>